<accession>C8VZC9</accession>
<gene>
    <name evidence="1" type="ordered locus">Dtox_4207</name>
</gene>
<protein>
    <submittedName>
        <fullName evidence="1">Putative transcriptional regulator, Nlp</fullName>
    </submittedName>
</protein>
<organism evidence="1 2">
    <name type="scientific">Desulfofarcimen acetoxidans (strain ATCC 49208 / DSM 771 / KCTC 5769 / VKM B-1644 / 5575)</name>
    <name type="common">Desulfotomaculum acetoxidans</name>
    <dbReference type="NCBI Taxonomy" id="485916"/>
    <lineage>
        <taxon>Bacteria</taxon>
        <taxon>Bacillati</taxon>
        <taxon>Bacillota</taxon>
        <taxon>Clostridia</taxon>
        <taxon>Eubacteriales</taxon>
        <taxon>Peptococcaceae</taxon>
        <taxon>Desulfofarcimen</taxon>
    </lineage>
</organism>
<sequence>MGNSKGMTPQEIRAAMLLNGVKLKDIAGEAGVSVGRIHQVIYNTGRNRGYRIRPFIAKAIGKKVEDIWPDNVA</sequence>
<reference evidence="1 2" key="1">
    <citation type="journal article" date="2009" name="Stand. Genomic Sci.">
        <title>Complete genome sequence of Desulfotomaculum acetoxidans type strain (5575).</title>
        <authorList>
            <person name="Spring S."/>
            <person name="Lapidus A."/>
            <person name="Schroder M."/>
            <person name="Gleim D."/>
            <person name="Sims D."/>
            <person name="Meincke L."/>
            <person name="Glavina Del Rio T."/>
            <person name="Tice H."/>
            <person name="Copeland A."/>
            <person name="Cheng J.F."/>
            <person name="Lucas S."/>
            <person name="Chen F."/>
            <person name="Nolan M."/>
            <person name="Bruce D."/>
            <person name="Goodwin L."/>
            <person name="Pitluck S."/>
            <person name="Ivanova N."/>
            <person name="Mavromatis K."/>
            <person name="Mikhailova N."/>
            <person name="Pati A."/>
            <person name="Chen A."/>
            <person name="Palaniappan K."/>
            <person name="Land M."/>
            <person name="Hauser L."/>
            <person name="Chang Y.J."/>
            <person name="Jeffries C.D."/>
            <person name="Chain P."/>
            <person name="Saunders E."/>
            <person name="Brettin T."/>
            <person name="Detter J.C."/>
            <person name="Goker M."/>
            <person name="Bristow J."/>
            <person name="Eisen J.A."/>
            <person name="Markowitz V."/>
            <person name="Hugenholtz P."/>
            <person name="Kyrpides N.C."/>
            <person name="Klenk H.P."/>
            <person name="Han C."/>
        </authorList>
    </citation>
    <scope>NUCLEOTIDE SEQUENCE [LARGE SCALE GENOMIC DNA]</scope>
    <source>
        <strain evidence="2">ATCC 49208 / DSM 771 / VKM B-1644</strain>
    </source>
</reference>
<dbReference type="InterPro" id="IPR010982">
    <property type="entry name" value="Lambda_DNA-bd_dom_sf"/>
</dbReference>
<dbReference type="SUPFAM" id="SSF47413">
    <property type="entry name" value="lambda repressor-like DNA-binding domains"/>
    <property type="match status" value="1"/>
</dbReference>
<proteinExistence type="predicted"/>
<dbReference type="GO" id="GO:0003677">
    <property type="term" value="F:DNA binding"/>
    <property type="evidence" value="ECO:0007669"/>
    <property type="project" value="InterPro"/>
</dbReference>
<dbReference type="OrthoDB" id="1809568at2"/>
<evidence type="ECO:0000313" key="1">
    <source>
        <dbReference type="EMBL" id="ACV64874.1"/>
    </source>
</evidence>
<name>C8VZC9_DESAS</name>
<dbReference type="KEGG" id="dae:Dtox_4207"/>
<evidence type="ECO:0000313" key="2">
    <source>
        <dbReference type="Proteomes" id="UP000002217"/>
    </source>
</evidence>
<dbReference type="Proteomes" id="UP000002217">
    <property type="component" value="Chromosome"/>
</dbReference>
<dbReference type="RefSeq" id="WP_015759544.1">
    <property type="nucleotide sequence ID" value="NC_013216.1"/>
</dbReference>
<dbReference type="AlphaFoldDB" id="C8VZC9"/>
<dbReference type="HOGENOM" id="CLU_2698596_0_0_9"/>
<keyword evidence="2" id="KW-1185">Reference proteome</keyword>
<dbReference type="EMBL" id="CP001720">
    <property type="protein sequence ID" value="ACV64874.1"/>
    <property type="molecule type" value="Genomic_DNA"/>
</dbReference>
<dbReference type="STRING" id="485916.Dtox_4207"/>
<dbReference type="Gene3D" id="1.10.260.40">
    <property type="entry name" value="lambda repressor-like DNA-binding domains"/>
    <property type="match status" value="1"/>
</dbReference>